<evidence type="ECO:0000256" key="5">
    <source>
        <dbReference type="SAM" id="Phobius"/>
    </source>
</evidence>
<dbReference type="InterPro" id="IPR020846">
    <property type="entry name" value="MFS_dom"/>
</dbReference>
<comment type="caution">
    <text evidence="7">The sequence shown here is derived from an EMBL/GenBank/DDBJ whole genome shotgun (WGS) entry which is preliminary data.</text>
</comment>
<gene>
    <name evidence="7" type="ORF">KGM_202161A</name>
</gene>
<dbReference type="EMBL" id="AGBW02008909">
    <property type="protein sequence ID" value="OWR52219.1"/>
    <property type="molecule type" value="Genomic_DNA"/>
</dbReference>
<evidence type="ECO:0000256" key="1">
    <source>
        <dbReference type="ARBA" id="ARBA00004141"/>
    </source>
</evidence>
<feature type="transmembrane region" description="Helical" evidence="5">
    <location>
        <begin position="382"/>
        <end position="402"/>
    </location>
</feature>
<dbReference type="Pfam" id="PF00083">
    <property type="entry name" value="Sugar_tr"/>
    <property type="match status" value="1"/>
</dbReference>
<sequence length="403" mass="45264">MDTSNKANSIEIEDISTALEKVLSHVGELGTYQRWLFLVMLPFGMVWSFGYFGQMFITATPQEHWCRVPELDGLSADLRRSLATPKDSNNVYDNCNMFVANYTLVLETLLPPDPGTPTMPCDNGWEFLFEDIPYSTIVNEREWVCDRSNLVPWSQTIGFLGSIVGGVLCGTLADRYGRLPVLILSNVFAFVGGIGTMFTNGFWDFSICRFIVAMSCDSCFIMIYILVLEYVGTKYRSLIGNLSIAMYFGGGCLLMPWLALWIADWKYFVLATSLPALLSLLTPFLVPESARWLVSKGRTDEAVKVLKRFERINKSKIPEEVLEEFISIAGKTKNEEESVLTIFKTPSLRVTVIFLIMTFMGVAVVFDGIIRLSENLGLDFFLTFTVTSATEIPSILILIVLLD</sequence>
<dbReference type="PROSITE" id="PS50850">
    <property type="entry name" value="MFS"/>
    <property type="match status" value="1"/>
</dbReference>
<dbReference type="PANTHER" id="PTHR24064">
    <property type="entry name" value="SOLUTE CARRIER FAMILY 22 MEMBER"/>
    <property type="match status" value="1"/>
</dbReference>
<feature type="transmembrane region" description="Helical" evidence="5">
    <location>
        <begin position="153"/>
        <end position="172"/>
    </location>
</feature>
<dbReference type="Proteomes" id="UP000007151">
    <property type="component" value="Unassembled WGS sequence"/>
</dbReference>
<feature type="transmembrane region" description="Helical" evidence="5">
    <location>
        <begin position="238"/>
        <end position="259"/>
    </location>
</feature>
<dbReference type="Gene3D" id="1.20.1250.20">
    <property type="entry name" value="MFS general substrate transporter like domains"/>
    <property type="match status" value="1"/>
</dbReference>
<dbReference type="STRING" id="278856.A0A212FEP2"/>
<keyword evidence="4 5" id="KW-0472">Membrane</keyword>
<feature type="domain" description="Major facilitator superfamily (MFS) profile" evidence="6">
    <location>
        <begin position="99"/>
        <end position="403"/>
    </location>
</feature>
<feature type="transmembrane region" description="Helical" evidence="5">
    <location>
        <begin position="179"/>
        <end position="198"/>
    </location>
</feature>
<organism evidence="7 8">
    <name type="scientific">Danaus plexippus plexippus</name>
    <dbReference type="NCBI Taxonomy" id="278856"/>
    <lineage>
        <taxon>Eukaryota</taxon>
        <taxon>Metazoa</taxon>
        <taxon>Ecdysozoa</taxon>
        <taxon>Arthropoda</taxon>
        <taxon>Hexapoda</taxon>
        <taxon>Insecta</taxon>
        <taxon>Pterygota</taxon>
        <taxon>Neoptera</taxon>
        <taxon>Endopterygota</taxon>
        <taxon>Lepidoptera</taxon>
        <taxon>Glossata</taxon>
        <taxon>Ditrysia</taxon>
        <taxon>Papilionoidea</taxon>
        <taxon>Nymphalidae</taxon>
        <taxon>Danainae</taxon>
        <taxon>Danaini</taxon>
        <taxon>Danaina</taxon>
        <taxon>Danaus</taxon>
        <taxon>Danaus</taxon>
    </lineage>
</organism>
<evidence type="ECO:0000313" key="8">
    <source>
        <dbReference type="Proteomes" id="UP000007151"/>
    </source>
</evidence>
<keyword evidence="8" id="KW-1185">Reference proteome</keyword>
<dbReference type="AlphaFoldDB" id="A0A212FEP2"/>
<evidence type="ECO:0000313" key="7">
    <source>
        <dbReference type="EMBL" id="OWR52219.1"/>
    </source>
</evidence>
<dbReference type="GO" id="GO:0022857">
    <property type="term" value="F:transmembrane transporter activity"/>
    <property type="evidence" value="ECO:0007669"/>
    <property type="project" value="InterPro"/>
</dbReference>
<name>A0A212FEP2_DANPL</name>
<keyword evidence="2 5" id="KW-0812">Transmembrane</keyword>
<proteinExistence type="predicted"/>
<protein>
    <submittedName>
        <fullName evidence="7">Organic cation transporter protein</fullName>
    </submittedName>
</protein>
<accession>A0A212FEP2</accession>
<dbReference type="InterPro" id="IPR036259">
    <property type="entry name" value="MFS_trans_sf"/>
</dbReference>
<dbReference type="GO" id="GO:0016020">
    <property type="term" value="C:membrane"/>
    <property type="evidence" value="ECO:0007669"/>
    <property type="project" value="UniProtKB-SubCell"/>
</dbReference>
<comment type="subcellular location">
    <subcellularLocation>
        <location evidence="1">Membrane</location>
        <topology evidence="1">Multi-pass membrane protein</topology>
    </subcellularLocation>
</comment>
<feature type="non-terminal residue" evidence="7">
    <location>
        <position position="403"/>
    </location>
</feature>
<evidence type="ECO:0000256" key="4">
    <source>
        <dbReference type="ARBA" id="ARBA00023136"/>
    </source>
</evidence>
<dbReference type="InterPro" id="IPR005828">
    <property type="entry name" value="MFS_sugar_transport-like"/>
</dbReference>
<dbReference type="KEGG" id="dpl:KGM_202161A"/>
<evidence type="ECO:0000259" key="6">
    <source>
        <dbReference type="PROSITE" id="PS50850"/>
    </source>
</evidence>
<evidence type="ECO:0000256" key="2">
    <source>
        <dbReference type="ARBA" id="ARBA00022692"/>
    </source>
</evidence>
<dbReference type="SUPFAM" id="SSF103473">
    <property type="entry name" value="MFS general substrate transporter"/>
    <property type="match status" value="1"/>
</dbReference>
<keyword evidence="3 5" id="KW-1133">Transmembrane helix</keyword>
<feature type="transmembrane region" description="Helical" evidence="5">
    <location>
        <begin position="35"/>
        <end position="57"/>
    </location>
</feature>
<dbReference type="InParanoid" id="A0A212FEP2"/>
<evidence type="ECO:0000256" key="3">
    <source>
        <dbReference type="ARBA" id="ARBA00022989"/>
    </source>
</evidence>
<reference evidence="7 8" key="1">
    <citation type="journal article" date="2011" name="Cell">
        <title>The monarch butterfly genome yields insights into long-distance migration.</title>
        <authorList>
            <person name="Zhan S."/>
            <person name="Merlin C."/>
            <person name="Boore J.L."/>
            <person name="Reppert S.M."/>
        </authorList>
    </citation>
    <scope>NUCLEOTIDE SEQUENCE [LARGE SCALE GENOMIC DNA]</scope>
    <source>
        <strain evidence="7">F-2</strain>
    </source>
</reference>
<feature type="transmembrane region" description="Helical" evidence="5">
    <location>
        <begin position="210"/>
        <end position="231"/>
    </location>
</feature>
<feature type="transmembrane region" description="Helical" evidence="5">
    <location>
        <begin position="265"/>
        <end position="286"/>
    </location>
</feature>
<feature type="transmembrane region" description="Helical" evidence="5">
    <location>
        <begin position="350"/>
        <end position="370"/>
    </location>
</feature>